<evidence type="ECO:0000256" key="3">
    <source>
        <dbReference type="ARBA" id="ARBA00022475"/>
    </source>
</evidence>
<evidence type="ECO:0000256" key="7">
    <source>
        <dbReference type="ARBA" id="ARBA00029829"/>
    </source>
</evidence>
<evidence type="ECO:0000256" key="6">
    <source>
        <dbReference type="ARBA" id="ARBA00023136"/>
    </source>
</evidence>
<evidence type="ECO:0000259" key="11">
    <source>
        <dbReference type="Pfam" id="PF13490"/>
    </source>
</evidence>
<dbReference type="AlphaFoldDB" id="A0A6J4S443"/>
<evidence type="ECO:0000256" key="8">
    <source>
        <dbReference type="ARBA" id="ARBA00030803"/>
    </source>
</evidence>
<dbReference type="Pfam" id="PF10099">
    <property type="entry name" value="RskA_C"/>
    <property type="match status" value="1"/>
</dbReference>
<dbReference type="PANTHER" id="PTHR37461:SF1">
    <property type="entry name" value="ANTI-SIGMA-K FACTOR RSKA"/>
    <property type="match status" value="1"/>
</dbReference>
<accession>A0A6J4S443</accession>
<feature type="transmembrane region" description="Helical" evidence="9">
    <location>
        <begin position="104"/>
        <end position="121"/>
    </location>
</feature>
<dbReference type="GO" id="GO:0005886">
    <property type="term" value="C:plasma membrane"/>
    <property type="evidence" value="ECO:0007669"/>
    <property type="project" value="UniProtKB-SubCell"/>
</dbReference>
<dbReference type="PANTHER" id="PTHR37461">
    <property type="entry name" value="ANTI-SIGMA-K FACTOR RSKA"/>
    <property type="match status" value="1"/>
</dbReference>
<evidence type="ECO:0000256" key="2">
    <source>
        <dbReference type="ARBA" id="ARBA00004236"/>
    </source>
</evidence>
<protein>
    <recommendedName>
        <fullName evidence="8">Regulator of SigK</fullName>
    </recommendedName>
    <alternativeName>
        <fullName evidence="7">Sigma-K anti-sigma factor RskA</fullName>
    </alternativeName>
</protein>
<keyword evidence="4 9" id="KW-0812">Transmembrane</keyword>
<keyword evidence="5 9" id="KW-1133">Transmembrane helix</keyword>
<evidence type="ECO:0000256" key="9">
    <source>
        <dbReference type="SAM" id="Phobius"/>
    </source>
</evidence>
<dbReference type="GO" id="GO:0006417">
    <property type="term" value="P:regulation of translation"/>
    <property type="evidence" value="ECO:0007669"/>
    <property type="project" value="TreeGrafter"/>
</dbReference>
<dbReference type="Pfam" id="PF13490">
    <property type="entry name" value="zf-HC2"/>
    <property type="match status" value="1"/>
</dbReference>
<keyword evidence="3" id="KW-1003">Cell membrane</keyword>
<dbReference type="EMBL" id="CADCVS010000167">
    <property type="protein sequence ID" value="CAA9484760.1"/>
    <property type="molecule type" value="Genomic_DNA"/>
</dbReference>
<name>A0A6J4S443_9ACTN</name>
<evidence type="ECO:0000259" key="10">
    <source>
        <dbReference type="Pfam" id="PF10099"/>
    </source>
</evidence>
<dbReference type="InterPro" id="IPR018764">
    <property type="entry name" value="RskA_C"/>
</dbReference>
<feature type="domain" description="Anti-sigma K factor RskA C-terminal" evidence="10">
    <location>
        <begin position="107"/>
        <end position="234"/>
    </location>
</feature>
<dbReference type="InterPro" id="IPR051474">
    <property type="entry name" value="Anti-sigma-K/W_factor"/>
</dbReference>
<evidence type="ECO:0000256" key="1">
    <source>
        <dbReference type="ARBA" id="ARBA00004167"/>
    </source>
</evidence>
<evidence type="ECO:0000256" key="4">
    <source>
        <dbReference type="ARBA" id="ARBA00022692"/>
    </source>
</evidence>
<dbReference type="Gene3D" id="1.10.10.1320">
    <property type="entry name" value="Anti-sigma factor, zinc-finger domain"/>
    <property type="match status" value="1"/>
</dbReference>
<feature type="domain" description="Putative zinc-finger" evidence="11">
    <location>
        <begin position="14"/>
        <end position="38"/>
    </location>
</feature>
<dbReference type="GO" id="GO:0016989">
    <property type="term" value="F:sigma factor antagonist activity"/>
    <property type="evidence" value="ECO:0007669"/>
    <property type="project" value="TreeGrafter"/>
</dbReference>
<keyword evidence="6 9" id="KW-0472">Membrane</keyword>
<comment type="subcellular location">
    <subcellularLocation>
        <location evidence="2">Cell membrane</location>
    </subcellularLocation>
    <subcellularLocation>
        <location evidence="1">Membrane</location>
        <topology evidence="1">Single-pass membrane protein</topology>
    </subcellularLocation>
</comment>
<dbReference type="InterPro" id="IPR041916">
    <property type="entry name" value="Anti_sigma_zinc_sf"/>
</dbReference>
<proteinExistence type="predicted"/>
<evidence type="ECO:0000313" key="12">
    <source>
        <dbReference type="EMBL" id="CAA9484760.1"/>
    </source>
</evidence>
<sequence length="246" mass="25692">MSGHDDLRLDAAGYALGTLAAEDRERFEAHLRECPECRQELAELERVARLGAEADPLPPLPPGLGARTLLAVEREAGGAAPATAPAPAPAAAPKKRRWPALPRLALAGAALAAVLLALVIARDPGAPGRLEGETALRAPGGGGQASADVFFTGIGRVIEFDTDDLPILPEGEYYEVWFVGPDDRRGAPDRISAGTFHPDEEGRSRVSLTAAVDPKKYPGVAVTAEPGDGDPAPAGADLLRGRVRLR</sequence>
<reference evidence="12" key="1">
    <citation type="submission" date="2020-02" db="EMBL/GenBank/DDBJ databases">
        <authorList>
            <person name="Meier V. D."/>
        </authorList>
    </citation>
    <scope>NUCLEOTIDE SEQUENCE</scope>
    <source>
        <strain evidence="12">AVDCRST_MAG30</strain>
    </source>
</reference>
<evidence type="ECO:0000256" key="5">
    <source>
        <dbReference type="ARBA" id="ARBA00022989"/>
    </source>
</evidence>
<organism evidence="12">
    <name type="scientific">uncultured Solirubrobacteraceae bacterium</name>
    <dbReference type="NCBI Taxonomy" id="1162706"/>
    <lineage>
        <taxon>Bacteria</taxon>
        <taxon>Bacillati</taxon>
        <taxon>Actinomycetota</taxon>
        <taxon>Thermoleophilia</taxon>
        <taxon>Solirubrobacterales</taxon>
        <taxon>Solirubrobacteraceae</taxon>
        <taxon>environmental samples</taxon>
    </lineage>
</organism>
<gene>
    <name evidence="12" type="ORF">AVDCRST_MAG30-1020</name>
</gene>
<dbReference type="InterPro" id="IPR027383">
    <property type="entry name" value="Znf_put"/>
</dbReference>